<sequence>MTTPSHPKWGIVSTIKADAKSILNFAAYHLDLGAHRLHLYLDAENPDVYPHLKAHPKIRVTTCDERYWKQHRTARPKMHQPRQTMNATHAYGRIQTDWIAHIDVDEFLWPHVARQDQSRAITETLATLPADTDVLRMPPLEALAGHTDHYKAMVPSGAEREHEVRAIYPEFGVFLKGGFLSHTAGKLFARTGLPDIQYRIHNLFQHGEKNTREEEQSGLQICHRHATSWDDWQGSYRFRLERGSYRPGLGAGFPASLGGMNKHELLTMIEQEHGRDGLRRFFSEINAEVPDVYDALRLRGMIHHCPLDLAAKRRQHFPQFD</sequence>
<name>A0A2I7K7D7_9RHOB</name>
<accession>A0A2I7K7D7</accession>
<keyword evidence="1" id="KW-0808">Transferase</keyword>
<gene>
    <name evidence="1" type="ORF">PhaeoP88_01108</name>
</gene>
<dbReference type="GO" id="GO:0016740">
    <property type="term" value="F:transferase activity"/>
    <property type="evidence" value="ECO:0007669"/>
    <property type="project" value="UniProtKB-KW"/>
</dbReference>
<evidence type="ECO:0000313" key="1">
    <source>
        <dbReference type="EMBL" id="AUQ98492.1"/>
    </source>
</evidence>
<reference evidence="1 2" key="2">
    <citation type="journal article" date="2017" name="Genome Biol. Evol.">
        <title>Trajectories and Drivers of Genome Evolution in Surface-Associated Marine Phaeobacter.</title>
        <authorList>
            <person name="Freese H.M."/>
            <person name="Sikorski J."/>
            <person name="Bunk B."/>
            <person name="Scheuner C."/>
            <person name="Meier-Kolthoff J.P."/>
            <person name="Sproer C."/>
            <person name="Gram L."/>
            <person name="Overmann J."/>
        </authorList>
    </citation>
    <scope>NUCLEOTIDE SEQUENCE [LARGE SCALE GENOMIC DNA]</scope>
    <source>
        <strain evidence="1 2">P88</strain>
    </source>
</reference>
<dbReference type="Pfam" id="PF13704">
    <property type="entry name" value="Glyco_tranf_2_4"/>
    <property type="match status" value="1"/>
</dbReference>
<dbReference type="EMBL" id="CP010725">
    <property type="protein sequence ID" value="AUQ98492.1"/>
    <property type="molecule type" value="Genomic_DNA"/>
</dbReference>
<dbReference type="RefSeq" id="WP_102883252.1">
    <property type="nucleotide sequence ID" value="NZ_CP010725.1"/>
</dbReference>
<reference evidence="1 2" key="1">
    <citation type="journal article" date="2017" name="Front. Microbiol.">
        <title>Phaeobacter piscinae sp. nov., a species of the Roseobacter group and potential aquaculture probiont.</title>
        <authorList>
            <person name="Sonnenschein E.C."/>
            <person name="Phippen C.B.W."/>
            <person name="Nielsen K.F."/>
            <person name="Mateiu R.V."/>
            <person name="Melchiorsen J."/>
            <person name="Gram L."/>
            <person name="Overmann J."/>
            <person name="Freese H.M."/>
        </authorList>
    </citation>
    <scope>NUCLEOTIDE SEQUENCE [LARGE SCALE GENOMIC DNA]</scope>
    <source>
        <strain evidence="1 2">P88</strain>
    </source>
</reference>
<proteinExistence type="predicted"/>
<dbReference type="AlphaFoldDB" id="A0A2I7K7D7"/>
<protein>
    <submittedName>
        <fullName evidence="1">Glycosyl transferase family 2</fullName>
    </submittedName>
</protein>
<evidence type="ECO:0000313" key="2">
    <source>
        <dbReference type="Proteomes" id="UP000236447"/>
    </source>
</evidence>
<dbReference type="Proteomes" id="UP000236447">
    <property type="component" value="Chromosome"/>
</dbReference>
<organism evidence="1 2">
    <name type="scientific">Phaeobacter inhibens</name>
    <dbReference type="NCBI Taxonomy" id="221822"/>
    <lineage>
        <taxon>Bacteria</taxon>
        <taxon>Pseudomonadati</taxon>
        <taxon>Pseudomonadota</taxon>
        <taxon>Alphaproteobacteria</taxon>
        <taxon>Rhodobacterales</taxon>
        <taxon>Roseobacteraceae</taxon>
        <taxon>Phaeobacter</taxon>
    </lineage>
</organism>